<gene>
    <name evidence="2" type="primary">Dyrk2</name>
    <name evidence="2" type="ORF">SPIL2461_LOCUS4632</name>
</gene>
<dbReference type="SMART" id="SM00220">
    <property type="entry name" value="S_TKc"/>
    <property type="match status" value="1"/>
</dbReference>
<proteinExistence type="predicted"/>
<organism evidence="2 3">
    <name type="scientific">Symbiodinium pilosum</name>
    <name type="common">Dinoflagellate</name>
    <dbReference type="NCBI Taxonomy" id="2952"/>
    <lineage>
        <taxon>Eukaryota</taxon>
        <taxon>Sar</taxon>
        <taxon>Alveolata</taxon>
        <taxon>Dinophyceae</taxon>
        <taxon>Suessiales</taxon>
        <taxon>Symbiodiniaceae</taxon>
        <taxon>Symbiodinium</taxon>
    </lineage>
</organism>
<dbReference type="GO" id="GO:0044773">
    <property type="term" value="P:mitotic DNA damage checkpoint signaling"/>
    <property type="evidence" value="ECO:0007669"/>
    <property type="project" value="TreeGrafter"/>
</dbReference>
<keyword evidence="3" id="KW-1185">Reference proteome</keyword>
<accession>A0A812LKL1</accession>
<dbReference type="InterPro" id="IPR011009">
    <property type="entry name" value="Kinase-like_dom_sf"/>
</dbReference>
<sequence length="202" mass="23791">MCSKDWFPGCGRELRSFYFPYIQGDYFPTEPWDIQRYIQQLLQVLDALHRREIVHCNIKRANVLYSHGKVTLIDFESAVYERELVNMDGVKYKGNDRYYAPEVFERQMGHNKHGRRVFYGHRRDVYGAGIILAEFLLGYGPSEYILTHDLSRRRFRRALGGSQGTMPDALNGLRLYGSLEDSTFNLHLRRHSELSLLFLDCW</sequence>
<dbReference type="GO" id="GO:0004674">
    <property type="term" value="F:protein serine/threonine kinase activity"/>
    <property type="evidence" value="ECO:0007669"/>
    <property type="project" value="TreeGrafter"/>
</dbReference>
<dbReference type="Pfam" id="PF00069">
    <property type="entry name" value="Pkinase"/>
    <property type="match status" value="1"/>
</dbReference>
<dbReference type="Gene3D" id="1.10.510.10">
    <property type="entry name" value="Transferase(Phosphotransferase) domain 1"/>
    <property type="match status" value="1"/>
</dbReference>
<dbReference type="PROSITE" id="PS50011">
    <property type="entry name" value="PROTEIN_KINASE_DOM"/>
    <property type="match status" value="1"/>
</dbReference>
<reference evidence="2" key="1">
    <citation type="submission" date="2021-02" db="EMBL/GenBank/DDBJ databases">
        <authorList>
            <person name="Dougan E. K."/>
            <person name="Rhodes N."/>
            <person name="Thang M."/>
            <person name="Chan C."/>
        </authorList>
    </citation>
    <scope>NUCLEOTIDE SEQUENCE</scope>
</reference>
<dbReference type="GO" id="GO:0005634">
    <property type="term" value="C:nucleus"/>
    <property type="evidence" value="ECO:0007669"/>
    <property type="project" value="TreeGrafter"/>
</dbReference>
<name>A0A812LKL1_SYMPI</name>
<evidence type="ECO:0000313" key="2">
    <source>
        <dbReference type="EMBL" id="CAE7248168.1"/>
    </source>
</evidence>
<protein>
    <submittedName>
        <fullName evidence="2">Dyrk2 protein</fullName>
    </submittedName>
</protein>
<dbReference type="AlphaFoldDB" id="A0A812LKL1"/>
<dbReference type="GO" id="GO:0005737">
    <property type="term" value="C:cytoplasm"/>
    <property type="evidence" value="ECO:0007669"/>
    <property type="project" value="TreeGrafter"/>
</dbReference>
<comment type="caution">
    <text evidence="2">The sequence shown here is derived from an EMBL/GenBank/DDBJ whole genome shotgun (WGS) entry which is preliminary data.</text>
</comment>
<dbReference type="SUPFAM" id="SSF56112">
    <property type="entry name" value="Protein kinase-like (PK-like)"/>
    <property type="match status" value="1"/>
</dbReference>
<evidence type="ECO:0000259" key="1">
    <source>
        <dbReference type="PROSITE" id="PS50011"/>
    </source>
</evidence>
<dbReference type="Proteomes" id="UP000649617">
    <property type="component" value="Unassembled WGS sequence"/>
</dbReference>
<dbReference type="GO" id="GO:0005524">
    <property type="term" value="F:ATP binding"/>
    <property type="evidence" value="ECO:0007669"/>
    <property type="project" value="InterPro"/>
</dbReference>
<evidence type="ECO:0000313" key="3">
    <source>
        <dbReference type="Proteomes" id="UP000649617"/>
    </source>
</evidence>
<dbReference type="OrthoDB" id="409237at2759"/>
<dbReference type="EMBL" id="CAJNIZ010006229">
    <property type="protein sequence ID" value="CAE7248168.1"/>
    <property type="molecule type" value="Genomic_DNA"/>
</dbReference>
<dbReference type="PANTHER" id="PTHR44167:SF18">
    <property type="entry name" value="PROTEIN KINASE DOMAIN-CONTAINING PROTEIN"/>
    <property type="match status" value="1"/>
</dbReference>
<feature type="domain" description="Protein kinase" evidence="1">
    <location>
        <begin position="1"/>
        <end position="202"/>
    </location>
</feature>
<dbReference type="InterPro" id="IPR000719">
    <property type="entry name" value="Prot_kinase_dom"/>
</dbReference>
<dbReference type="PANTHER" id="PTHR44167">
    <property type="entry name" value="OVARIAN-SPECIFIC SERINE/THREONINE-PROTEIN KINASE LOK-RELATED"/>
    <property type="match status" value="1"/>
</dbReference>